<dbReference type="Proteomes" id="UP000642829">
    <property type="component" value="Unassembled WGS sequence"/>
</dbReference>
<protein>
    <submittedName>
        <fullName evidence="1">Uncharacterized protein</fullName>
    </submittedName>
</protein>
<dbReference type="EMBL" id="BMXG01000025">
    <property type="protein sequence ID" value="GHC11199.1"/>
    <property type="molecule type" value="Genomic_DNA"/>
</dbReference>
<reference evidence="1" key="1">
    <citation type="journal article" date="2014" name="Int. J. Syst. Evol. Microbiol.">
        <title>Complete genome sequence of Corynebacterium casei LMG S-19264T (=DSM 44701T), isolated from a smear-ripened cheese.</title>
        <authorList>
            <consortium name="US DOE Joint Genome Institute (JGI-PGF)"/>
            <person name="Walter F."/>
            <person name="Albersmeier A."/>
            <person name="Kalinowski J."/>
            <person name="Ruckert C."/>
        </authorList>
    </citation>
    <scope>NUCLEOTIDE SEQUENCE</scope>
    <source>
        <strain evidence="1">KCTC 12870</strain>
    </source>
</reference>
<dbReference type="Pfam" id="PF19926">
    <property type="entry name" value="DUF6389"/>
    <property type="match status" value="1"/>
</dbReference>
<accession>A0A8J3DCX0</accession>
<name>A0A8J3DCX0_9BACT</name>
<comment type="caution">
    <text evidence="1">The sequence shown here is derived from an EMBL/GenBank/DDBJ whole genome shotgun (WGS) entry which is preliminary data.</text>
</comment>
<sequence>MEKEEYISQVTQVLDSSSQDIKEKFHDALGAIPEKAKSIAVCVFTDQDGEGFLDIRISLDGPDLYILNKEIKDKADLFETKIVEGKVEPPMPLLDPFDLDFDSADTLVDTASSWLEKELKHTDLSKVNIPITILNPDGYGTLKPIKLKR</sequence>
<proteinExistence type="predicted"/>
<organism evidence="1 2">
    <name type="scientific">Cerasicoccus arenae</name>
    <dbReference type="NCBI Taxonomy" id="424488"/>
    <lineage>
        <taxon>Bacteria</taxon>
        <taxon>Pseudomonadati</taxon>
        <taxon>Verrucomicrobiota</taxon>
        <taxon>Opitutia</taxon>
        <taxon>Puniceicoccales</taxon>
        <taxon>Cerasicoccaceae</taxon>
        <taxon>Cerasicoccus</taxon>
    </lineage>
</organism>
<dbReference type="RefSeq" id="WP_189516835.1">
    <property type="nucleotide sequence ID" value="NZ_BMXG01000025.1"/>
</dbReference>
<reference evidence="1" key="2">
    <citation type="submission" date="2020-09" db="EMBL/GenBank/DDBJ databases">
        <authorList>
            <person name="Sun Q."/>
            <person name="Kim S."/>
        </authorList>
    </citation>
    <scope>NUCLEOTIDE SEQUENCE</scope>
    <source>
        <strain evidence="1">KCTC 12870</strain>
    </source>
</reference>
<evidence type="ECO:0000313" key="1">
    <source>
        <dbReference type="EMBL" id="GHC11199.1"/>
    </source>
</evidence>
<dbReference type="InterPro" id="IPR045661">
    <property type="entry name" value="DUF6389"/>
</dbReference>
<gene>
    <name evidence="1" type="ORF">GCM10007047_30640</name>
</gene>
<evidence type="ECO:0000313" key="2">
    <source>
        <dbReference type="Proteomes" id="UP000642829"/>
    </source>
</evidence>
<dbReference type="AlphaFoldDB" id="A0A8J3DCX0"/>
<keyword evidence="2" id="KW-1185">Reference proteome</keyword>